<organism evidence="3 4">
    <name type="scientific">Cylindrotheca closterium</name>
    <dbReference type="NCBI Taxonomy" id="2856"/>
    <lineage>
        <taxon>Eukaryota</taxon>
        <taxon>Sar</taxon>
        <taxon>Stramenopiles</taxon>
        <taxon>Ochrophyta</taxon>
        <taxon>Bacillariophyta</taxon>
        <taxon>Bacillariophyceae</taxon>
        <taxon>Bacillariophycidae</taxon>
        <taxon>Bacillariales</taxon>
        <taxon>Bacillariaceae</taxon>
        <taxon>Cylindrotheca</taxon>
    </lineage>
</organism>
<dbReference type="Pfam" id="PF20710">
    <property type="entry name" value="DUF6824"/>
    <property type="match status" value="1"/>
</dbReference>
<dbReference type="AlphaFoldDB" id="A0AAD2FZQ2"/>
<gene>
    <name evidence="3" type="ORF">CYCCA115_LOCUS17198</name>
</gene>
<reference evidence="3" key="1">
    <citation type="submission" date="2023-08" db="EMBL/GenBank/DDBJ databases">
        <authorList>
            <person name="Audoor S."/>
            <person name="Bilcke G."/>
        </authorList>
    </citation>
    <scope>NUCLEOTIDE SEQUENCE</scope>
</reference>
<feature type="domain" description="DUF6824" evidence="2">
    <location>
        <begin position="239"/>
        <end position="324"/>
    </location>
</feature>
<accession>A0AAD2FZQ2</accession>
<evidence type="ECO:0000259" key="2">
    <source>
        <dbReference type="Pfam" id="PF20710"/>
    </source>
</evidence>
<feature type="compositionally biased region" description="Polar residues" evidence="1">
    <location>
        <begin position="217"/>
        <end position="228"/>
    </location>
</feature>
<protein>
    <recommendedName>
        <fullName evidence="2">DUF6824 domain-containing protein</fullName>
    </recommendedName>
</protein>
<evidence type="ECO:0000256" key="1">
    <source>
        <dbReference type="SAM" id="MobiDB-lite"/>
    </source>
</evidence>
<sequence>MMSEYYNPCSIFEPLMDLLPCSSYDQQQLPMEENIGTPRHSNRSPIPESCIQSVPSTMSESSHYTQEHISTLRKVGRRDPQPNLTPYNHDDHGQFRPMSPYPNGEPYKMPPPQTRAEQSSWFPPFMTPGSWYGTEKSSYDGQWHPSNYCSYYPEMPFPSAHPSYNHNHQSQEHQEEAPPYQEQHKSQQVKEAPKYSQTAPAEVSPSPSKSREELCPTPSSTSSAVTDSIESKRDLRTLDIVCGRGAPTNFHYGNQVFRELVEDHQTTYLCSKRSDKPHIAMKILDLVKAAGGRFVRRQRTAEGLIWQEINDKGAYEKICQALREGAPDVRRQVLSKMKQATKQADNKGH</sequence>
<feature type="region of interest" description="Disordered" evidence="1">
    <location>
        <begin position="160"/>
        <end position="230"/>
    </location>
</feature>
<evidence type="ECO:0000313" key="3">
    <source>
        <dbReference type="EMBL" id="CAJ1958482.1"/>
    </source>
</evidence>
<comment type="caution">
    <text evidence="3">The sequence shown here is derived from an EMBL/GenBank/DDBJ whole genome shotgun (WGS) entry which is preliminary data.</text>
</comment>
<dbReference type="EMBL" id="CAKOGP040001980">
    <property type="protein sequence ID" value="CAJ1958482.1"/>
    <property type="molecule type" value="Genomic_DNA"/>
</dbReference>
<evidence type="ECO:0000313" key="4">
    <source>
        <dbReference type="Proteomes" id="UP001295423"/>
    </source>
</evidence>
<name>A0AAD2FZQ2_9STRA</name>
<keyword evidence="4" id="KW-1185">Reference proteome</keyword>
<feature type="region of interest" description="Disordered" evidence="1">
    <location>
        <begin position="72"/>
        <end position="118"/>
    </location>
</feature>
<dbReference type="InterPro" id="IPR049227">
    <property type="entry name" value="DUF6824"/>
</dbReference>
<dbReference type="Proteomes" id="UP001295423">
    <property type="component" value="Unassembled WGS sequence"/>
</dbReference>
<proteinExistence type="predicted"/>